<proteinExistence type="predicted"/>
<comment type="caution">
    <text evidence="2">The sequence shown here is derived from an EMBL/GenBank/DDBJ whole genome shotgun (WGS) entry which is preliminary data.</text>
</comment>
<dbReference type="AlphaFoldDB" id="A0ABD1G9Z8"/>
<feature type="chain" id="PRO_5044839940" evidence="1">
    <location>
        <begin position="17"/>
        <end position="139"/>
    </location>
</feature>
<dbReference type="Proteomes" id="UP001567538">
    <property type="component" value="Unassembled WGS sequence"/>
</dbReference>
<dbReference type="EMBL" id="JBEAFC010000009">
    <property type="protein sequence ID" value="KAL1540936.1"/>
    <property type="molecule type" value="Genomic_DNA"/>
</dbReference>
<accession>A0ABD1G9Z8</accession>
<feature type="signal peptide" evidence="1">
    <location>
        <begin position="1"/>
        <end position="16"/>
    </location>
</feature>
<keyword evidence="3" id="KW-1185">Reference proteome</keyword>
<evidence type="ECO:0000256" key="1">
    <source>
        <dbReference type="SAM" id="SignalP"/>
    </source>
</evidence>
<keyword evidence="1" id="KW-0732">Signal</keyword>
<organism evidence="2 3">
    <name type="scientific">Salvia divinorum</name>
    <name type="common">Maria pastora</name>
    <name type="synonym">Diviner's sage</name>
    <dbReference type="NCBI Taxonomy" id="28513"/>
    <lineage>
        <taxon>Eukaryota</taxon>
        <taxon>Viridiplantae</taxon>
        <taxon>Streptophyta</taxon>
        <taxon>Embryophyta</taxon>
        <taxon>Tracheophyta</taxon>
        <taxon>Spermatophyta</taxon>
        <taxon>Magnoliopsida</taxon>
        <taxon>eudicotyledons</taxon>
        <taxon>Gunneridae</taxon>
        <taxon>Pentapetalae</taxon>
        <taxon>asterids</taxon>
        <taxon>lamiids</taxon>
        <taxon>Lamiales</taxon>
        <taxon>Lamiaceae</taxon>
        <taxon>Nepetoideae</taxon>
        <taxon>Mentheae</taxon>
        <taxon>Salviinae</taxon>
        <taxon>Salvia</taxon>
        <taxon>Salvia subgen. Calosphace</taxon>
    </lineage>
</organism>
<reference evidence="2 3" key="1">
    <citation type="submission" date="2024-06" db="EMBL/GenBank/DDBJ databases">
        <title>A chromosome level genome sequence of Diviner's sage (Salvia divinorum).</title>
        <authorList>
            <person name="Ford S.A."/>
            <person name="Ro D.-K."/>
            <person name="Ness R.W."/>
            <person name="Phillips M.A."/>
        </authorList>
    </citation>
    <scope>NUCLEOTIDE SEQUENCE [LARGE SCALE GENOMIC DNA]</scope>
    <source>
        <strain evidence="2">SAF-2024a</strain>
        <tissue evidence="2">Leaf</tissue>
    </source>
</reference>
<evidence type="ECO:0000313" key="3">
    <source>
        <dbReference type="Proteomes" id="UP001567538"/>
    </source>
</evidence>
<evidence type="ECO:0000313" key="2">
    <source>
        <dbReference type="EMBL" id="KAL1540936.1"/>
    </source>
</evidence>
<name>A0ABD1G9Z8_SALDI</name>
<protein>
    <submittedName>
        <fullName evidence="2">Uncharacterized protein</fullName>
    </submittedName>
</protein>
<sequence>MVCASTCVVVWLSLDAEVGDDGDSPTKEIESQLGKSNSWTKAIRQLGCWDQEHKSKDGDVVWRLKRPISLLVRGPISIPCNSALSLKIQNIFNQKRGLNKASQTAAIKKRTLFLIVFPGQVPVSLLTVSTTYELLHERI</sequence>
<gene>
    <name evidence="2" type="ORF">AAHA92_25217</name>
</gene>